<keyword evidence="2" id="KW-0732">Signal</keyword>
<organism evidence="6 7">
    <name type="scientific">Polyangium fumosum</name>
    <dbReference type="NCBI Taxonomy" id="889272"/>
    <lineage>
        <taxon>Bacteria</taxon>
        <taxon>Pseudomonadati</taxon>
        <taxon>Myxococcota</taxon>
        <taxon>Polyangia</taxon>
        <taxon>Polyangiales</taxon>
        <taxon>Polyangiaceae</taxon>
        <taxon>Polyangium</taxon>
    </lineage>
</organism>
<dbReference type="SUPFAM" id="SSF46626">
    <property type="entry name" value="Cytochrome c"/>
    <property type="match status" value="1"/>
</dbReference>
<dbReference type="EMBL" id="SSMQ01000003">
    <property type="protein sequence ID" value="TKD12412.1"/>
    <property type="molecule type" value="Genomic_DNA"/>
</dbReference>
<dbReference type="PANTHER" id="PTHR30600:SF10">
    <property type="entry name" value="BLL6722 PROTEIN"/>
    <property type="match status" value="1"/>
</dbReference>
<gene>
    <name evidence="6" type="ORF">E8A74_04750</name>
</gene>
<keyword evidence="7" id="KW-1185">Reference proteome</keyword>
<dbReference type="AlphaFoldDB" id="A0A4V6WQU4"/>
<dbReference type="GO" id="GO:0030313">
    <property type="term" value="C:cell envelope"/>
    <property type="evidence" value="ECO:0007669"/>
    <property type="project" value="UniProtKB-SubCell"/>
</dbReference>
<dbReference type="InterPro" id="IPR036909">
    <property type="entry name" value="Cyt_c-like_dom_sf"/>
</dbReference>
<evidence type="ECO:0000259" key="5">
    <source>
        <dbReference type="Pfam" id="PF03150"/>
    </source>
</evidence>
<dbReference type="GO" id="GO:0020037">
    <property type="term" value="F:heme binding"/>
    <property type="evidence" value="ECO:0007669"/>
    <property type="project" value="InterPro"/>
</dbReference>
<keyword evidence="3" id="KW-0560">Oxidoreductase</keyword>
<dbReference type="Proteomes" id="UP000309215">
    <property type="component" value="Unassembled WGS sequence"/>
</dbReference>
<dbReference type="Gene3D" id="1.10.760.10">
    <property type="entry name" value="Cytochrome c-like domain"/>
    <property type="match status" value="2"/>
</dbReference>
<reference evidence="6 7" key="1">
    <citation type="submission" date="2019-04" db="EMBL/GenBank/DDBJ databases">
        <authorList>
            <person name="Li Y."/>
            <person name="Wang J."/>
        </authorList>
    </citation>
    <scope>NUCLEOTIDE SEQUENCE [LARGE SCALE GENOMIC DNA]</scope>
    <source>
        <strain evidence="6 7">DSM 14668</strain>
    </source>
</reference>
<dbReference type="Pfam" id="PF03150">
    <property type="entry name" value="CCP_MauG"/>
    <property type="match status" value="1"/>
</dbReference>
<evidence type="ECO:0000256" key="3">
    <source>
        <dbReference type="ARBA" id="ARBA00023002"/>
    </source>
</evidence>
<evidence type="ECO:0000256" key="2">
    <source>
        <dbReference type="ARBA" id="ARBA00022729"/>
    </source>
</evidence>
<proteinExistence type="predicted"/>
<name>A0A4V6WQU4_9BACT</name>
<accession>A0A4V6WQU4</accession>
<sequence length="301" mass="32585">MVWAWISICSPRRSTRNTPASRPCHGTTPSWCGWGGRYGPGGRREGIQDVVPPCRAGRHRVHPDAGCARDARLAPRKRAGAGRQSDHPRSGRARAYVVLGSDPLVAIPAYTTLFEAAFGAESVNATNLAKALAAFERTLVPRDSSFDRYMAGDDDAMTTSQIRGLHGFISQGCSGCHSGPMLSDYKLHNLKVPARIGETGYGESVFPEAEGGAFRTPSLRMVTRTAPYMHNGVFETLSETVDFYHNIDHHIKVDPLVEGDVEVAHGQGDDILVFFEALSDGTFDRTIPERVPSGLPPAGGR</sequence>
<dbReference type="OrthoDB" id="5517851at2"/>
<dbReference type="GO" id="GO:0004130">
    <property type="term" value="F:cytochrome-c peroxidase activity"/>
    <property type="evidence" value="ECO:0007669"/>
    <property type="project" value="TreeGrafter"/>
</dbReference>
<evidence type="ECO:0000256" key="1">
    <source>
        <dbReference type="ARBA" id="ARBA00004196"/>
    </source>
</evidence>
<comment type="subcellular location">
    <subcellularLocation>
        <location evidence="1">Cell envelope</location>
    </subcellularLocation>
</comment>
<dbReference type="PANTHER" id="PTHR30600">
    <property type="entry name" value="CYTOCHROME C PEROXIDASE-RELATED"/>
    <property type="match status" value="1"/>
</dbReference>
<dbReference type="InterPro" id="IPR004852">
    <property type="entry name" value="Di-haem_cyt_c_peroxidsae"/>
</dbReference>
<feature type="domain" description="Di-haem cytochrome c peroxidase" evidence="5">
    <location>
        <begin position="104"/>
        <end position="154"/>
    </location>
</feature>
<dbReference type="InterPro" id="IPR051395">
    <property type="entry name" value="Cytochrome_c_Peroxidase/MauG"/>
</dbReference>
<protein>
    <recommendedName>
        <fullName evidence="5">Di-haem cytochrome c peroxidase domain-containing protein</fullName>
    </recommendedName>
</protein>
<evidence type="ECO:0000313" key="6">
    <source>
        <dbReference type="EMBL" id="TKD12412.1"/>
    </source>
</evidence>
<evidence type="ECO:0000256" key="4">
    <source>
        <dbReference type="SAM" id="MobiDB-lite"/>
    </source>
</evidence>
<dbReference type="GO" id="GO:0009055">
    <property type="term" value="F:electron transfer activity"/>
    <property type="evidence" value="ECO:0007669"/>
    <property type="project" value="InterPro"/>
</dbReference>
<feature type="region of interest" description="Disordered" evidence="4">
    <location>
        <begin position="58"/>
        <end position="91"/>
    </location>
</feature>
<evidence type="ECO:0000313" key="7">
    <source>
        <dbReference type="Proteomes" id="UP000309215"/>
    </source>
</evidence>
<comment type="caution">
    <text evidence="6">The sequence shown here is derived from an EMBL/GenBank/DDBJ whole genome shotgun (WGS) entry which is preliminary data.</text>
</comment>